<keyword evidence="1" id="KW-1133">Transmembrane helix</keyword>
<dbReference type="InterPro" id="IPR003848">
    <property type="entry name" value="DUF218"/>
</dbReference>
<dbReference type="OrthoDB" id="9809813at2"/>
<dbReference type="GO" id="GO:0000270">
    <property type="term" value="P:peptidoglycan metabolic process"/>
    <property type="evidence" value="ECO:0007669"/>
    <property type="project" value="TreeGrafter"/>
</dbReference>
<dbReference type="Pfam" id="PF02698">
    <property type="entry name" value="DUF218"/>
    <property type="match status" value="1"/>
</dbReference>
<evidence type="ECO:0000313" key="4">
    <source>
        <dbReference type="Proteomes" id="UP000199391"/>
    </source>
</evidence>
<evidence type="ECO:0000256" key="1">
    <source>
        <dbReference type="SAM" id="Phobius"/>
    </source>
</evidence>
<dbReference type="STRING" id="1035707.SAMN05216552_1005195"/>
<gene>
    <name evidence="3" type="ORF">SAMN05216552_1005195</name>
</gene>
<evidence type="ECO:0000313" key="3">
    <source>
        <dbReference type="EMBL" id="SFU58855.1"/>
    </source>
</evidence>
<sequence length="251" mass="27400">MLLNKLIHLILLPPLSLLLLYATGLLLRRRHPRLGIIARRGAVGLLLVLSTNIAATALLRPLERMEPPLLAPAARGAQAIVILAAGSMLRAPEYGNQDVPDYITLARLRYGARLQQETGLPILVSGGNADPVRGLQPKAEGMARALREDFRTPVKWVEAGSETTAENAANSARMLAPAGVRRVLLVTDAMHMARARLVFERAGLEVVSAPTAYFTTHAFSPLQLLPSASGLSGSYYAVYEWLGLFWYKLRY</sequence>
<dbReference type="PANTHER" id="PTHR30336:SF4">
    <property type="entry name" value="ENVELOPE BIOGENESIS FACTOR ELYC"/>
    <property type="match status" value="1"/>
</dbReference>
<dbReference type="GO" id="GO:0043164">
    <property type="term" value="P:Gram-negative-bacterium-type cell wall biogenesis"/>
    <property type="evidence" value="ECO:0007669"/>
    <property type="project" value="TreeGrafter"/>
</dbReference>
<name>A0A1I7HDR8_9BURK</name>
<dbReference type="Proteomes" id="UP000199391">
    <property type="component" value="Unassembled WGS sequence"/>
</dbReference>
<keyword evidence="1" id="KW-0812">Transmembrane</keyword>
<organism evidence="3 4">
    <name type="scientific">Pseudoduganella namucuonensis</name>
    <dbReference type="NCBI Taxonomy" id="1035707"/>
    <lineage>
        <taxon>Bacteria</taxon>
        <taxon>Pseudomonadati</taxon>
        <taxon>Pseudomonadota</taxon>
        <taxon>Betaproteobacteria</taxon>
        <taxon>Burkholderiales</taxon>
        <taxon>Oxalobacteraceae</taxon>
        <taxon>Telluria group</taxon>
        <taxon>Pseudoduganella</taxon>
    </lineage>
</organism>
<feature type="transmembrane region" description="Helical" evidence="1">
    <location>
        <begin position="39"/>
        <end position="59"/>
    </location>
</feature>
<proteinExistence type="predicted"/>
<dbReference type="InterPro" id="IPR051599">
    <property type="entry name" value="Cell_Envelope_Assoc"/>
</dbReference>
<dbReference type="CDD" id="cd06259">
    <property type="entry name" value="YdcF-like"/>
    <property type="match status" value="1"/>
</dbReference>
<dbReference type="InterPro" id="IPR014729">
    <property type="entry name" value="Rossmann-like_a/b/a_fold"/>
</dbReference>
<dbReference type="Gene3D" id="3.40.50.620">
    <property type="entry name" value="HUPs"/>
    <property type="match status" value="1"/>
</dbReference>
<protein>
    <submittedName>
        <fullName evidence="3">Uncharacterized SAM-binding protein YcdF, DUF218 family</fullName>
    </submittedName>
</protein>
<evidence type="ECO:0000259" key="2">
    <source>
        <dbReference type="Pfam" id="PF02698"/>
    </source>
</evidence>
<dbReference type="EMBL" id="FPBO01000005">
    <property type="protein sequence ID" value="SFU58855.1"/>
    <property type="molecule type" value="Genomic_DNA"/>
</dbReference>
<keyword evidence="4" id="KW-1185">Reference proteome</keyword>
<dbReference type="RefSeq" id="WP_093554970.1">
    <property type="nucleotide sequence ID" value="NZ_FPBO01000005.1"/>
</dbReference>
<reference evidence="4" key="1">
    <citation type="submission" date="2016-10" db="EMBL/GenBank/DDBJ databases">
        <authorList>
            <person name="Varghese N."/>
            <person name="Submissions S."/>
        </authorList>
    </citation>
    <scope>NUCLEOTIDE SEQUENCE [LARGE SCALE GENOMIC DNA]</scope>
    <source>
        <strain evidence="4">CGMCC 1.11014</strain>
    </source>
</reference>
<dbReference type="AlphaFoldDB" id="A0A1I7HDR8"/>
<keyword evidence="1" id="KW-0472">Membrane</keyword>
<dbReference type="PANTHER" id="PTHR30336">
    <property type="entry name" value="INNER MEMBRANE PROTEIN, PROBABLE PERMEASE"/>
    <property type="match status" value="1"/>
</dbReference>
<accession>A0A1I7HDR8</accession>
<dbReference type="GO" id="GO:0005886">
    <property type="term" value="C:plasma membrane"/>
    <property type="evidence" value="ECO:0007669"/>
    <property type="project" value="TreeGrafter"/>
</dbReference>
<feature type="transmembrane region" description="Helical" evidence="1">
    <location>
        <begin position="6"/>
        <end position="27"/>
    </location>
</feature>
<feature type="domain" description="DUF218" evidence="2">
    <location>
        <begin position="78"/>
        <end position="243"/>
    </location>
</feature>